<dbReference type="PANTHER" id="PTHR11496:SF102">
    <property type="entry name" value="ALCOHOL DEHYDROGENASE 4"/>
    <property type="match status" value="1"/>
</dbReference>
<dbReference type="EC" id="1.1.1.103" evidence="6"/>
<dbReference type="AlphaFoldDB" id="A0A8H9UYK4"/>
<organism evidence="6">
    <name type="scientific">Clostridium perfringens</name>
    <dbReference type="NCBI Taxonomy" id="1502"/>
    <lineage>
        <taxon>Bacteria</taxon>
        <taxon>Bacillati</taxon>
        <taxon>Bacillota</taxon>
        <taxon>Clostridia</taxon>
        <taxon>Eubacteriales</taxon>
        <taxon>Clostridiaceae</taxon>
        <taxon>Clostridium</taxon>
    </lineage>
</organism>
<comment type="similarity">
    <text evidence="1">Belongs to the iron-containing alcohol dehydrogenase family.</text>
</comment>
<dbReference type="FunFam" id="1.20.1090.10:FF:000001">
    <property type="entry name" value="Aldehyde-alcohol dehydrogenase"/>
    <property type="match status" value="1"/>
</dbReference>
<dbReference type="PROSITE" id="PS00060">
    <property type="entry name" value="ADH_IRON_2"/>
    <property type="match status" value="1"/>
</dbReference>
<dbReference type="InterPro" id="IPR018211">
    <property type="entry name" value="ADH_Fe_CS"/>
</dbReference>
<feature type="domain" description="Alcohol dehydrogenase iron-type/glycerol dehydrogenase GldA" evidence="4">
    <location>
        <begin position="8"/>
        <end position="176"/>
    </location>
</feature>
<gene>
    <name evidence="6" type="primary">yiaY</name>
    <name evidence="6" type="ORF">I9080_002846</name>
</gene>
<dbReference type="Pfam" id="PF25137">
    <property type="entry name" value="ADH_Fe_C"/>
    <property type="match status" value="1"/>
</dbReference>
<dbReference type="NCBIfam" id="NF007363">
    <property type="entry name" value="PRK09860.1"/>
    <property type="match status" value="1"/>
</dbReference>
<evidence type="ECO:0000256" key="1">
    <source>
        <dbReference type="ARBA" id="ARBA00007358"/>
    </source>
</evidence>
<name>A0A8H9UYK4_CLOPF</name>
<accession>A0A8H9UYK4</accession>
<evidence type="ECO:0000259" key="4">
    <source>
        <dbReference type="Pfam" id="PF00465"/>
    </source>
</evidence>
<dbReference type="Gene3D" id="1.20.1090.10">
    <property type="entry name" value="Dehydroquinate synthase-like - alpha domain"/>
    <property type="match status" value="1"/>
</dbReference>
<dbReference type="GO" id="GO:0008743">
    <property type="term" value="F:L-threonine 3-dehydrogenase activity"/>
    <property type="evidence" value="ECO:0007669"/>
    <property type="project" value="UniProtKB-EC"/>
</dbReference>
<keyword evidence="2 6" id="KW-0560">Oxidoreductase</keyword>
<dbReference type="PROSITE" id="PS00913">
    <property type="entry name" value="ADH_IRON_1"/>
    <property type="match status" value="1"/>
</dbReference>
<dbReference type="Pfam" id="PF00465">
    <property type="entry name" value="Fe-ADH"/>
    <property type="match status" value="1"/>
</dbReference>
<dbReference type="EMBL" id="DACTCB010000021">
    <property type="protein sequence ID" value="HAT4309003.1"/>
    <property type="molecule type" value="Genomic_DNA"/>
</dbReference>
<protein>
    <submittedName>
        <fullName evidence="6">L-threonine dehydrogenase</fullName>
        <ecNumber evidence="6">1.1.1.103</ecNumber>
    </submittedName>
</protein>
<dbReference type="SUPFAM" id="SSF56796">
    <property type="entry name" value="Dehydroquinate synthase-like"/>
    <property type="match status" value="1"/>
</dbReference>
<dbReference type="PANTHER" id="PTHR11496">
    <property type="entry name" value="ALCOHOL DEHYDROGENASE"/>
    <property type="match status" value="1"/>
</dbReference>
<dbReference type="CDD" id="cd08188">
    <property type="entry name" value="PDDH"/>
    <property type="match status" value="1"/>
</dbReference>
<evidence type="ECO:0000256" key="3">
    <source>
        <dbReference type="ARBA" id="ARBA00023027"/>
    </source>
</evidence>
<keyword evidence="3" id="KW-0520">NAD</keyword>
<dbReference type="Gene3D" id="3.40.50.1970">
    <property type="match status" value="1"/>
</dbReference>
<reference evidence="6" key="2">
    <citation type="submission" date="2020-07" db="EMBL/GenBank/DDBJ databases">
        <authorList>
            <consortium name="NCBI Pathogen Detection Project"/>
        </authorList>
    </citation>
    <scope>NUCLEOTIDE SEQUENCE</scope>
    <source>
        <strain evidence="6">C8</strain>
    </source>
</reference>
<dbReference type="InterPro" id="IPR001670">
    <property type="entry name" value="ADH_Fe/GldA"/>
</dbReference>
<comment type="caution">
    <text evidence="6">The sequence shown here is derived from an EMBL/GenBank/DDBJ whole genome shotgun (WGS) entry which is preliminary data.</text>
</comment>
<evidence type="ECO:0000259" key="5">
    <source>
        <dbReference type="Pfam" id="PF25137"/>
    </source>
</evidence>
<evidence type="ECO:0000313" key="6">
    <source>
        <dbReference type="EMBL" id="HAT4309003.1"/>
    </source>
</evidence>
<dbReference type="GO" id="GO:0004022">
    <property type="term" value="F:alcohol dehydrogenase (NAD+) activity"/>
    <property type="evidence" value="ECO:0007669"/>
    <property type="project" value="UniProtKB-ARBA"/>
</dbReference>
<evidence type="ECO:0000256" key="2">
    <source>
        <dbReference type="ARBA" id="ARBA00023002"/>
    </source>
</evidence>
<dbReference type="InterPro" id="IPR056798">
    <property type="entry name" value="ADH_Fe_C"/>
</dbReference>
<reference evidence="6" key="1">
    <citation type="journal article" date="2018" name="Genome Biol.">
        <title>SKESA: strategic k-mer extension for scrupulous assemblies.</title>
        <authorList>
            <person name="Souvorov A."/>
            <person name="Agarwala R."/>
            <person name="Lipman D.J."/>
        </authorList>
    </citation>
    <scope>NUCLEOTIDE SEQUENCE</scope>
    <source>
        <strain evidence="6">C8</strain>
    </source>
</reference>
<proteinExistence type="inferred from homology"/>
<feature type="domain" description="Fe-containing alcohol dehydrogenase-like C-terminal" evidence="5">
    <location>
        <begin position="187"/>
        <end position="382"/>
    </location>
</feature>
<dbReference type="Proteomes" id="UP000859547">
    <property type="component" value="Unassembled WGS sequence"/>
</dbReference>
<dbReference type="FunFam" id="3.40.50.1970:FF:000003">
    <property type="entry name" value="Alcohol dehydrogenase, iron-containing"/>
    <property type="match status" value="1"/>
</dbReference>
<dbReference type="InterPro" id="IPR039697">
    <property type="entry name" value="Alcohol_dehydrogenase_Fe"/>
</dbReference>
<sequence length="382" mass="40752">MSYKFFMPSISLMGADCLKDAGEQVAELGFKKALIVTDKVLGQIGIVKKVTDVLDNKDIEYAIYDETKPNPTVKNVNDGLALLKEKECDFVISLGGGSAHDCAKGIALLATNGGEIKDYEGVDKSKKPQLPMVGINTTAGTGSEMTLFAIITDEERHIKMALVDKHLTPIIAVNDPMLMLAMPKSLTAATGMDALTHAVEAYVSTAATPITDACAEKAIELISNYLVNAVENGENVEARDMMAYAEYLAGMAFNNASLGYVHAMAHQLGGFYNLPHGVCNAILLPHVQEYNKATSASRLAKIAKIMGGNIEGLTDEQGADLCIDMIKSLSQTVGIPEGLGVLGVKESDFETLATNALNDACSLTNPRKGNLEEVIAIFKKAM</sequence>
<dbReference type="GO" id="GO:0046872">
    <property type="term" value="F:metal ion binding"/>
    <property type="evidence" value="ECO:0007669"/>
    <property type="project" value="InterPro"/>
</dbReference>